<feature type="modified residue" description="N6-(pyridoxal phosphate)lysine" evidence="10">
    <location>
        <position position="234"/>
    </location>
</feature>
<dbReference type="SUPFAM" id="SSF53383">
    <property type="entry name" value="PLP-dependent transferases"/>
    <property type="match status" value="1"/>
</dbReference>
<dbReference type="AlphaFoldDB" id="A0A1J8PH61"/>
<protein>
    <recommendedName>
        <fullName evidence="4 9">8-amino-7-oxononanoate synthase</fullName>
        <ecNumber evidence="4 9">2.3.1.47</ecNumber>
    </recommendedName>
</protein>
<keyword evidence="5" id="KW-0808">Transferase</keyword>
<evidence type="ECO:0000256" key="9">
    <source>
        <dbReference type="NCBIfam" id="TIGR00858"/>
    </source>
</evidence>
<dbReference type="InterPro" id="IPR015421">
    <property type="entry name" value="PyrdxlP-dep_Trfase_major"/>
</dbReference>
<evidence type="ECO:0000256" key="7">
    <source>
        <dbReference type="ARBA" id="ARBA00022898"/>
    </source>
</evidence>
<evidence type="ECO:0000256" key="3">
    <source>
        <dbReference type="ARBA" id="ARBA00011738"/>
    </source>
</evidence>
<dbReference type="GO" id="GO:0008710">
    <property type="term" value="F:8-amino-7-oxononanoate synthase activity"/>
    <property type="evidence" value="ECO:0007669"/>
    <property type="project" value="UniProtKB-UniRule"/>
</dbReference>
<organism evidence="12 13">
    <name type="scientific">Candidatus Rickettsiella isopodorum</name>
    <dbReference type="NCBI Taxonomy" id="1225476"/>
    <lineage>
        <taxon>Bacteria</taxon>
        <taxon>Pseudomonadati</taxon>
        <taxon>Pseudomonadota</taxon>
        <taxon>Gammaproteobacteria</taxon>
        <taxon>Legionellales</taxon>
        <taxon>Coxiellaceae</taxon>
        <taxon>Rickettsiella</taxon>
    </lineage>
</organism>
<evidence type="ECO:0000256" key="5">
    <source>
        <dbReference type="ARBA" id="ARBA00022679"/>
    </source>
</evidence>
<comment type="pathway">
    <text evidence="2">Cofactor biosynthesis; biotin biosynthesis.</text>
</comment>
<dbReference type="GO" id="GO:0009102">
    <property type="term" value="P:biotin biosynthetic process"/>
    <property type="evidence" value="ECO:0007669"/>
    <property type="project" value="UniProtKB-UniRule"/>
</dbReference>
<dbReference type="STRING" id="1225476.A1D18_06145"/>
<evidence type="ECO:0000256" key="1">
    <source>
        <dbReference type="ARBA" id="ARBA00001933"/>
    </source>
</evidence>
<evidence type="ECO:0000259" key="11">
    <source>
        <dbReference type="Pfam" id="PF00155"/>
    </source>
</evidence>
<dbReference type="EMBL" id="LUKY01000033">
    <property type="protein sequence ID" value="OIZ94413.1"/>
    <property type="molecule type" value="Genomic_DNA"/>
</dbReference>
<evidence type="ECO:0000256" key="10">
    <source>
        <dbReference type="PIRSR" id="PIRSR604723-51"/>
    </source>
</evidence>
<evidence type="ECO:0000256" key="4">
    <source>
        <dbReference type="ARBA" id="ARBA00013187"/>
    </source>
</evidence>
<accession>A0A1J8PH61</accession>
<dbReference type="NCBIfam" id="TIGR00858">
    <property type="entry name" value="bioF"/>
    <property type="match status" value="1"/>
</dbReference>
<dbReference type="Proteomes" id="UP000183924">
    <property type="component" value="Unassembled WGS sequence"/>
</dbReference>
<keyword evidence="7 10" id="KW-0663">Pyridoxal phosphate</keyword>
<evidence type="ECO:0000313" key="13">
    <source>
        <dbReference type="Proteomes" id="UP000183924"/>
    </source>
</evidence>
<evidence type="ECO:0000313" key="12">
    <source>
        <dbReference type="EMBL" id="OIZ94413.1"/>
    </source>
</evidence>
<dbReference type="InterPro" id="IPR004839">
    <property type="entry name" value="Aminotransferase_I/II_large"/>
</dbReference>
<sequence length="391" mass="43276">MSLTFEKVLSLHKQKGLYRERKVLQSLAGMQRRYNDKNFCSFSSNDYLGLAKHPAVIKSFKQAADDYGVGSGSSHFLGAYNRFHHELELALAEFLNFPKVLVFSTGYMANLGILGSLLQRDAAIFADKLSHASLIDGAKLTGASFKRYLHNNLASLEKHLLHSISRRKFIMTDGVFSMDGDIALLPSLIEIAQRFSSTLLVDDAHGIGVLGKNGVGICEYFGCKPDILSGGFGKAFGCFGGFVASNELIIENLVQFSRPYMYTTALPPALAKAAHTSLLLLQTESWRRAKLQSLITYFKQMAQQLELPILPSQTPIQPILIKNTEQTIALSAYLLQNGFLVNAIRPPTVLKNTSRLRISLCALHSESEIDRLLEQIAVGLKLIKINDNPIR</sequence>
<evidence type="ECO:0000256" key="8">
    <source>
        <dbReference type="ARBA" id="ARBA00047715"/>
    </source>
</evidence>
<dbReference type="PANTHER" id="PTHR13693">
    <property type="entry name" value="CLASS II AMINOTRANSFERASE/8-AMINO-7-OXONONANOATE SYNTHASE"/>
    <property type="match status" value="1"/>
</dbReference>
<dbReference type="InterPro" id="IPR015422">
    <property type="entry name" value="PyrdxlP-dep_Trfase_small"/>
</dbReference>
<dbReference type="Pfam" id="PF00155">
    <property type="entry name" value="Aminotran_1_2"/>
    <property type="match status" value="1"/>
</dbReference>
<dbReference type="Gene3D" id="3.90.1150.10">
    <property type="entry name" value="Aspartate Aminotransferase, domain 1"/>
    <property type="match status" value="1"/>
</dbReference>
<evidence type="ECO:0000256" key="6">
    <source>
        <dbReference type="ARBA" id="ARBA00022756"/>
    </source>
</evidence>
<dbReference type="OrthoDB" id="9807157at2"/>
<evidence type="ECO:0000256" key="2">
    <source>
        <dbReference type="ARBA" id="ARBA00004746"/>
    </source>
</evidence>
<dbReference type="InterPro" id="IPR015424">
    <property type="entry name" value="PyrdxlP-dep_Trfase"/>
</dbReference>
<dbReference type="InterPro" id="IPR004723">
    <property type="entry name" value="AONS_Archaea/Proteobacteria"/>
</dbReference>
<keyword evidence="6" id="KW-0093">Biotin biosynthesis</keyword>
<comment type="subunit">
    <text evidence="3">Homodimer.</text>
</comment>
<dbReference type="GO" id="GO:0030170">
    <property type="term" value="F:pyridoxal phosphate binding"/>
    <property type="evidence" value="ECO:0007669"/>
    <property type="project" value="InterPro"/>
</dbReference>
<dbReference type="InterPro" id="IPR050087">
    <property type="entry name" value="AON_synthase_class-II"/>
</dbReference>
<dbReference type="UniPathway" id="UPA00078"/>
<keyword evidence="13" id="KW-1185">Reference proteome</keyword>
<dbReference type="PANTHER" id="PTHR13693:SF100">
    <property type="entry name" value="8-AMINO-7-OXONONANOATE SYNTHASE"/>
    <property type="match status" value="1"/>
</dbReference>
<comment type="caution">
    <text evidence="12">The sequence shown here is derived from an EMBL/GenBank/DDBJ whole genome shotgun (WGS) entry which is preliminary data.</text>
</comment>
<dbReference type="Gene3D" id="3.40.640.10">
    <property type="entry name" value="Type I PLP-dependent aspartate aminotransferase-like (Major domain)"/>
    <property type="match status" value="1"/>
</dbReference>
<name>A0A1J8PH61_9COXI</name>
<dbReference type="RefSeq" id="WP_071662901.1">
    <property type="nucleotide sequence ID" value="NZ_LUKY01000033.1"/>
</dbReference>
<feature type="domain" description="Aminotransferase class I/classII large" evidence="11">
    <location>
        <begin position="40"/>
        <end position="376"/>
    </location>
</feature>
<comment type="catalytic activity">
    <reaction evidence="8">
        <text>6-carboxyhexanoyl-[ACP] + L-alanine + H(+) = (8S)-8-amino-7-oxononanoate + holo-[ACP] + CO2</text>
        <dbReference type="Rhea" id="RHEA:42288"/>
        <dbReference type="Rhea" id="RHEA-COMP:9685"/>
        <dbReference type="Rhea" id="RHEA-COMP:9955"/>
        <dbReference type="ChEBI" id="CHEBI:15378"/>
        <dbReference type="ChEBI" id="CHEBI:16526"/>
        <dbReference type="ChEBI" id="CHEBI:57972"/>
        <dbReference type="ChEBI" id="CHEBI:64479"/>
        <dbReference type="ChEBI" id="CHEBI:78846"/>
        <dbReference type="ChEBI" id="CHEBI:149468"/>
        <dbReference type="EC" id="2.3.1.47"/>
    </reaction>
</comment>
<comment type="cofactor">
    <cofactor evidence="1 10">
        <name>pyridoxal 5'-phosphate</name>
        <dbReference type="ChEBI" id="CHEBI:597326"/>
    </cofactor>
</comment>
<reference evidence="12 13" key="1">
    <citation type="submission" date="2016-03" db="EMBL/GenBank/DDBJ databases">
        <title>Comparative genomics of Rickettsiella.</title>
        <authorList>
            <person name="Chandler C."/>
            <person name="Wang Y."/>
        </authorList>
    </citation>
    <scope>NUCLEOTIDE SEQUENCE [LARGE SCALE GENOMIC DNA]</scope>
    <source>
        <strain evidence="12 13">RCFS May 2013</strain>
    </source>
</reference>
<dbReference type="EC" id="2.3.1.47" evidence="4 9"/>
<gene>
    <name evidence="12" type="ORF">A1D18_06145</name>
</gene>
<proteinExistence type="predicted"/>